<organism evidence="1 2">
    <name type="scientific">Pseudoalteromonas arctica A 37-1-2</name>
    <dbReference type="NCBI Taxonomy" id="1117313"/>
    <lineage>
        <taxon>Bacteria</taxon>
        <taxon>Pseudomonadati</taxon>
        <taxon>Pseudomonadota</taxon>
        <taxon>Gammaproteobacteria</taxon>
        <taxon>Alteromonadales</taxon>
        <taxon>Pseudoalteromonadaceae</taxon>
        <taxon>Pseudoalteromonas</taxon>
    </lineage>
</organism>
<dbReference type="KEGG" id="part:PARC_a2255"/>
<proteinExistence type="predicted"/>
<sequence>MSRLGFEEQFNIFSICKELAGEYLLRLLGYQGVIYLYTTSGTETKTLKSY</sequence>
<dbReference type="EMBL" id="CP011025">
    <property type="protein sequence ID" value="ATC86763.1"/>
    <property type="molecule type" value="Genomic_DNA"/>
</dbReference>
<evidence type="ECO:0000313" key="2">
    <source>
        <dbReference type="Proteomes" id="UP000016505"/>
    </source>
</evidence>
<name>A0A290S3W7_9GAMM</name>
<protein>
    <submittedName>
        <fullName evidence="1">Uncharacterized protein</fullName>
    </submittedName>
</protein>
<dbReference type="AlphaFoldDB" id="A0A290S3W7"/>
<evidence type="ECO:0000313" key="1">
    <source>
        <dbReference type="EMBL" id="ATC86763.1"/>
    </source>
</evidence>
<accession>A0A290S3W7</accession>
<dbReference type="Proteomes" id="UP000016505">
    <property type="component" value="Chromosome I"/>
</dbReference>
<gene>
    <name evidence="1" type="ORF">PARC_a2255</name>
</gene>
<reference evidence="1 2" key="1">
    <citation type="journal article" date="2012" name="J. Bacteriol.">
        <title>Genome sequences of type strains of seven species of the marine bacterium Pseudoalteromonas.</title>
        <authorList>
            <person name="Xie B.B."/>
            <person name="Shu Y.L."/>
            <person name="Qin Q.L."/>
            <person name="Rong J.C."/>
            <person name="Zhang X.Y."/>
            <person name="Chen X.L."/>
            <person name="Shi M."/>
            <person name="He H.L."/>
            <person name="Zhou B.C."/>
            <person name="Zhang Y.Z."/>
        </authorList>
    </citation>
    <scope>NUCLEOTIDE SEQUENCE [LARGE SCALE GENOMIC DNA]</scope>
    <source>
        <strain evidence="1 2">A 37-1-2</strain>
    </source>
</reference>